<dbReference type="Gene3D" id="3.10.580.10">
    <property type="entry name" value="CBS-domain"/>
    <property type="match status" value="1"/>
</dbReference>
<dbReference type="PANTHER" id="PTHR42745">
    <property type="match status" value="1"/>
</dbReference>
<proteinExistence type="inferred from homology"/>
<protein>
    <submittedName>
        <fullName evidence="10">Arabinose-5-phosphate isomerase</fullName>
    </submittedName>
</protein>
<evidence type="ECO:0000259" key="8">
    <source>
        <dbReference type="PROSITE" id="PS51371"/>
    </source>
</evidence>
<evidence type="ECO:0000256" key="5">
    <source>
        <dbReference type="PIRSR" id="PIRSR004692-2"/>
    </source>
</evidence>
<evidence type="ECO:0000256" key="3">
    <source>
        <dbReference type="ARBA" id="ARBA00023122"/>
    </source>
</evidence>
<dbReference type="GO" id="GO:0019146">
    <property type="term" value="F:arabinose-5-phosphate isomerase activity"/>
    <property type="evidence" value="ECO:0007669"/>
    <property type="project" value="UniProtKB-ARBA"/>
</dbReference>
<dbReference type="CDD" id="cd04604">
    <property type="entry name" value="CBS_pair_SIS_assoc"/>
    <property type="match status" value="1"/>
</dbReference>
<keyword evidence="2" id="KW-0677">Repeat</keyword>
<keyword evidence="5" id="KW-0479">Metal-binding</keyword>
<evidence type="ECO:0000313" key="10">
    <source>
        <dbReference type="EMBL" id="AKC69347.1"/>
    </source>
</evidence>
<dbReference type="InterPro" id="IPR001347">
    <property type="entry name" value="SIS_dom"/>
</dbReference>
<dbReference type="InterPro" id="IPR000644">
    <property type="entry name" value="CBS_dom"/>
</dbReference>
<evidence type="ECO:0000256" key="2">
    <source>
        <dbReference type="ARBA" id="ARBA00022737"/>
    </source>
</evidence>
<dbReference type="SUPFAM" id="SSF53697">
    <property type="entry name" value="SIS domain"/>
    <property type="match status" value="1"/>
</dbReference>
<dbReference type="Proteomes" id="UP000035050">
    <property type="component" value="Chromosome"/>
</dbReference>
<feature type="binding site" evidence="5">
    <location>
        <position position="80"/>
    </location>
    <ligand>
        <name>Zn(2+)</name>
        <dbReference type="ChEBI" id="CHEBI:29105"/>
    </ligand>
</feature>
<feature type="site" description="Catalytically relevant" evidence="6">
    <location>
        <position position="109"/>
    </location>
</feature>
<dbReference type="RefSeq" id="WP_046290672.1">
    <property type="nucleotide sequence ID" value="NZ_CP011253.3"/>
</dbReference>
<dbReference type="Pfam" id="PF01380">
    <property type="entry name" value="SIS"/>
    <property type="match status" value="1"/>
</dbReference>
<dbReference type="PIRSF" id="PIRSF004692">
    <property type="entry name" value="KdsD_KpsF"/>
    <property type="match status" value="1"/>
</dbReference>
<dbReference type="InterPro" id="IPR046348">
    <property type="entry name" value="SIS_dom_sf"/>
</dbReference>
<dbReference type="InterPro" id="IPR004800">
    <property type="entry name" value="KdsD/KpsF-type"/>
</dbReference>
<dbReference type="PANTHER" id="PTHR42745:SF1">
    <property type="entry name" value="ARABINOSE 5-PHOSPHATE ISOMERASE KDSD"/>
    <property type="match status" value="1"/>
</dbReference>
<feature type="domain" description="CBS" evidence="8">
    <location>
        <begin position="275"/>
        <end position="326"/>
    </location>
</feature>
<dbReference type="PATRIC" id="fig|573737.6.peg.2332"/>
<evidence type="ECO:0000313" key="11">
    <source>
        <dbReference type="Proteomes" id="UP000035050"/>
    </source>
</evidence>
<organism evidence="10 11">
    <name type="scientific">Pandoraea oxalativorans</name>
    <dbReference type="NCBI Taxonomy" id="573737"/>
    <lineage>
        <taxon>Bacteria</taxon>
        <taxon>Pseudomonadati</taxon>
        <taxon>Pseudomonadota</taxon>
        <taxon>Betaproteobacteria</taxon>
        <taxon>Burkholderiales</taxon>
        <taxon>Burkholderiaceae</taxon>
        <taxon>Pandoraea</taxon>
    </lineage>
</organism>
<name>A0A0E3YAH7_9BURK</name>
<dbReference type="NCBIfam" id="TIGR00393">
    <property type="entry name" value="kpsF"/>
    <property type="match status" value="1"/>
</dbReference>
<feature type="site" description="Catalytically relevant" evidence="6">
    <location>
        <position position="150"/>
    </location>
</feature>
<dbReference type="GO" id="GO:1901135">
    <property type="term" value="P:carbohydrate derivative metabolic process"/>
    <property type="evidence" value="ECO:0007669"/>
    <property type="project" value="InterPro"/>
</dbReference>
<keyword evidence="3 7" id="KW-0129">CBS domain</keyword>
<evidence type="ECO:0000256" key="4">
    <source>
        <dbReference type="PIRNR" id="PIRNR004692"/>
    </source>
</evidence>
<dbReference type="GO" id="GO:0005975">
    <property type="term" value="P:carbohydrate metabolic process"/>
    <property type="evidence" value="ECO:0007669"/>
    <property type="project" value="InterPro"/>
</dbReference>
<sequence length="326" mass="34352">MIAKINSGRALEVAREVLRTEADAIERVSAHLDDSFFKAVSLLLACRGRVVVTGMGKSGHIGRKLAATFASTGTPAFFVHPAEASHGDLGMITADDVVVALSNSGETGELVSILPMIKRIGAKLIAMTGNAASSLGRLSDVHLDAHVEKEACPLGLAPTASTTAALALGDALAVTLLDARGFGAEDFARSHPGGALGRRLLTFVRDVMRTGDAVPRVRSDANLSDALIEMTAKGLGMTAIVDADDRVVGIFTDGDLRRLFKRTLDFTSLKLADVMKADPRTIDPDKLAAEAAELMERFGIMQLLVTENGRLVGALNVHDLFAAKVV</sequence>
<dbReference type="Gene3D" id="3.40.50.10490">
    <property type="entry name" value="Glucose-6-phosphate isomerase like protein, domain 1"/>
    <property type="match status" value="1"/>
</dbReference>
<keyword evidence="10" id="KW-0413">Isomerase</keyword>
<dbReference type="HOGENOM" id="CLU_040681_13_1_4"/>
<keyword evidence="5" id="KW-0862">Zinc</keyword>
<accession>A0A0E3YAH7</accession>
<feature type="site" description="Catalytically relevant" evidence="6">
    <location>
        <position position="191"/>
    </location>
</feature>
<evidence type="ECO:0000256" key="7">
    <source>
        <dbReference type="PROSITE-ProRule" id="PRU00703"/>
    </source>
</evidence>
<reference evidence="10" key="1">
    <citation type="submission" date="2016-06" db="EMBL/GenBank/DDBJ databases">
        <title>Pandoraea oxalativorans DSM 23570 Genome Sequencing.</title>
        <authorList>
            <person name="Ee R."/>
            <person name="Lim Y.-L."/>
            <person name="Yong D."/>
            <person name="Yin W.-F."/>
            <person name="Chan K.-G."/>
        </authorList>
    </citation>
    <scope>NUCLEOTIDE SEQUENCE</scope>
    <source>
        <strain evidence="10">DSM 23570</strain>
    </source>
</reference>
<evidence type="ECO:0000259" key="9">
    <source>
        <dbReference type="PROSITE" id="PS51464"/>
    </source>
</evidence>
<feature type="domain" description="SIS" evidence="9">
    <location>
        <begin position="39"/>
        <end position="182"/>
    </location>
</feature>
<dbReference type="PROSITE" id="PS51371">
    <property type="entry name" value="CBS"/>
    <property type="match status" value="2"/>
</dbReference>
<dbReference type="AlphaFoldDB" id="A0A0E3YAH7"/>
<dbReference type="OrthoDB" id="9762536at2"/>
<comment type="similarity">
    <text evidence="1 4">Belongs to the SIS family. GutQ/KpsF subfamily.</text>
</comment>
<dbReference type="GO" id="GO:0097367">
    <property type="term" value="F:carbohydrate derivative binding"/>
    <property type="evidence" value="ECO:0007669"/>
    <property type="project" value="InterPro"/>
</dbReference>
<evidence type="ECO:0000256" key="6">
    <source>
        <dbReference type="PIRSR" id="PIRSR004692-3"/>
    </source>
</evidence>
<dbReference type="InterPro" id="IPR050986">
    <property type="entry name" value="GutQ/KpsF_isomerases"/>
</dbReference>
<dbReference type="InterPro" id="IPR035474">
    <property type="entry name" value="SIS_Kpsf"/>
</dbReference>
<dbReference type="Pfam" id="PF00571">
    <property type="entry name" value="CBS"/>
    <property type="match status" value="2"/>
</dbReference>
<dbReference type="KEGG" id="pox:MB84_07445"/>
<feature type="site" description="Catalytically relevant" evidence="6">
    <location>
        <position position="57"/>
    </location>
</feature>
<dbReference type="PROSITE" id="PS51464">
    <property type="entry name" value="SIS"/>
    <property type="match status" value="1"/>
</dbReference>
<evidence type="ECO:0000256" key="1">
    <source>
        <dbReference type="ARBA" id="ARBA00008165"/>
    </source>
</evidence>
<dbReference type="EMBL" id="CP011253">
    <property type="protein sequence ID" value="AKC69347.1"/>
    <property type="molecule type" value="Genomic_DNA"/>
</dbReference>
<dbReference type="SMART" id="SM00116">
    <property type="entry name" value="CBS"/>
    <property type="match status" value="2"/>
</dbReference>
<feature type="domain" description="CBS" evidence="8">
    <location>
        <begin position="208"/>
        <end position="266"/>
    </location>
</feature>
<gene>
    <name evidence="10" type="ORF">MB84_07445</name>
</gene>
<dbReference type="FunFam" id="3.40.50.10490:FF:000011">
    <property type="entry name" value="Arabinose 5-phosphate isomerase"/>
    <property type="match status" value="1"/>
</dbReference>
<dbReference type="CDD" id="cd05014">
    <property type="entry name" value="SIS_Kpsf"/>
    <property type="match status" value="1"/>
</dbReference>
<dbReference type="GO" id="GO:0046872">
    <property type="term" value="F:metal ion binding"/>
    <property type="evidence" value="ECO:0007669"/>
    <property type="project" value="UniProtKB-KW"/>
</dbReference>
<keyword evidence="11" id="KW-1185">Reference proteome</keyword>
<dbReference type="InterPro" id="IPR046342">
    <property type="entry name" value="CBS_dom_sf"/>
</dbReference>